<dbReference type="AlphaFoldDB" id="A0A098VUX4"/>
<dbReference type="OrthoDB" id="39659at2759"/>
<dbReference type="Proteomes" id="UP000029725">
    <property type="component" value="Unassembled WGS sequence"/>
</dbReference>
<protein>
    <recommendedName>
        <fullName evidence="4">Peroxisomal membrane protein 4</fullName>
    </recommendedName>
</protein>
<feature type="transmembrane region" description="Helical" evidence="1">
    <location>
        <begin position="150"/>
        <end position="170"/>
    </location>
</feature>
<reference evidence="2 3" key="1">
    <citation type="submission" date="2014-04" db="EMBL/GenBank/DDBJ databases">
        <title>A new species of microsporidia sheds light on the evolution of extreme parasitism.</title>
        <authorList>
            <person name="Haag K.L."/>
            <person name="James T.Y."/>
            <person name="Larsson R."/>
            <person name="Schaer T.M."/>
            <person name="Refardt D."/>
            <person name="Pombert J.-F."/>
            <person name="Ebert D."/>
        </authorList>
    </citation>
    <scope>NUCLEOTIDE SEQUENCE [LARGE SCALE GENOMIC DNA]</scope>
    <source>
        <strain evidence="2 3">UGP3</strain>
        <tissue evidence="2">Spores</tissue>
    </source>
</reference>
<dbReference type="GeneID" id="25258434"/>
<keyword evidence="3" id="KW-1185">Reference proteome</keyword>
<dbReference type="EMBL" id="JMKJ01000049">
    <property type="protein sequence ID" value="KGG52679.1"/>
    <property type="molecule type" value="Genomic_DNA"/>
</dbReference>
<keyword evidence="1" id="KW-0812">Transmembrane</keyword>
<sequence length="194" mass="22172">MSTSPPPNANTLVHWSEILKGIRNGAIYGAKIRFPHAFVMSLLFRRASVRGHLKWIGEATFSHSRKLALYVGFYKSFLYAIQQLCLKFGLQTESRLIEFISGSTAGILTFGSSKDPINVQIVYYLISRVSAALLSKFFTNYEHIAILSKIYESGFLISTFLVWGLVMQLFRFDSRHLHPSLRSSMIYLYEDCRL</sequence>
<dbReference type="HOGENOM" id="CLU_054132_1_0_1"/>
<keyword evidence="1" id="KW-1133">Transmembrane helix</keyword>
<proteinExistence type="predicted"/>
<evidence type="ECO:0000313" key="3">
    <source>
        <dbReference type="Proteomes" id="UP000029725"/>
    </source>
</evidence>
<dbReference type="InterPro" id="IPR019531">
    <property type="entry name" value="Pmp4"/>
</dbReference>
<name>A0A098VUX4_9MICR</name>
<dbReference type="GO" id="GO:0005778">
    <property type="term" value="C:peroxisomal membrane"/>
    <property type="evidence" value="ECO:0007669"/>
    <property type="project" value="TreeGrafter"/>
</dbReference>
<accession>A0A098VUX4</accession>
<dbReference type="RefSeq" id="XP_013239115.1">
    <property type="nucleotide sequence ID" value="XM_013383661.1"/>
</dbReference>
<keyword evidence="1" id="KW-0472">Membrane</keyword>
<gene>
    <name evidence="2" type="ORF">DI09_144p30</name>
</gene>
<organism evidence="2 3">
    <name type="scientific">Mitosporidium daphniae</name>
    <dbReference type="NCBI Taxonomy" id="1485682"/>
    <lineage>
        <taxon>Eukaryota</taxon>
        <taxon>Fungi</taxon>
        <taxon>Fungi incertae sedis</taxon>
        <taxon>Microsporidia</taxon>
        <taxon>Mitosporidium</taxon>
    </lineage>
</organism>
<evidence type="ECO:0000256" key="1">
    <source>
        <dbReference type="SAM" id="Phobius"/>
    </source>
</evidence>
<evidence type="ECO:0000313" key="2">
    <source>
        <dbReference type="EMBL" id="KGG52679.1"/>
    </source>
</evidence>
<evidence type="ECO:0008006" key="4">
    <source>
        <dbReference type="Google" id="ProtNLM"/>
    </source>
</evidence>
<comment type="caution">
    <text evidence="2">The sequence shown here is derived from an EMBL/GenBank/DDBJ whole genome shotgun (WGS) entry which is preliminary data.</text>
</comment>
<dbReference type="PANTHER" id="PTHR15460">
    <property type="entry name" value="PEROXISOMAL MEMBRANE PROTEIN 4"/>
    <property type="match status" value="1"/>
</dbReference>
<dbReference type="VEuPathDB" id="MicrosporidiaDB:DI09_144p30"/>
<dbReference type="PANTHER" id="PTHR15460:SF3">
    <property type="entry name" value="PEROXISOMAL MEMBRANE PROTEIN 4"/>
    <property type="match status" value="1"/>
</dbReference>